<dbReference type="RefSeq" id="WP_216826239.1">
    <property type="nucleotide sequence ID" value="NZ_CP031165.1"/>
</dbReference>
<organism evidence="2 3">
    <name type="scientific">Euzebya pacifica</name>
    <dbReference type="NCBI Taxonomy" id="1608957"/>
    <lineage>
        <taxon>Bacteria</taxon>
        <taxon>Bacillati</taxon>
        <taxon>Actinomycetota</taxon>
        <taxon>Nitriliruptoria</taxon>
        <taxon>Euzebyales</taxon>
    </lineage>
</organism>
<dbReference type="AlphaFoldDB" id="A0A346Y4H7"/>
<dbReference type="InterPro" id="IPR036388">
    <property type="entry name" value="WH-like_DNA-bd_sf"/>
</dbReference>
<dbReference type="Gene3D" id="1.10.10.10">
    <property type="entry name" value="Winged helix-like DNA-binding domain superfamily/Winged helix DNA-binding domain"/>
    <property type="match status" value="1"/>
</dbReference>
<evidence type="ECO:0000259" key="1">
    <source>
        <dbReference type="SMART" id="SM00418"/>
    </source>
</evidence>
<dbReference type="KEGG" id="euz:DVS28_a4713"/>
<evidence type="ECO:0000313" key="2">
    <source>
        <dbReference type="EMBL" id="AXV09374.1"/>
    </source>
</evidence>
<gene>
    <name evidence="2" type="ORF">DVS28_a4713</name>
</gene>
<name>A0A346Y4H7_9ACTN</name>
<dbReference type="Proteomes" id="UP000264006">
    <property type="component" value="Chromosome"/>
</dbReference>
<dbReference type="Pfam" id="PF12840">
    <property type="entry name" value="HTH_20"/>
    <property type="match status" value="1"/>
</dbReference>
<dbReference type="InterPro" id="IPR011991">
    <property type="entry name" value="ArsR-like_HTH"/>
</dbReference>
<dbReference type="InterPro" id="IPR036390">
    <property type="entry name" value="WH_DNA-bd_sf"/>
</dbReference>
<reference evidence="2 3" key="1">
    <citation type="submission" date="2018-09" db="EMBL/GenBank/DDBJ databases">
        <title>Complete genome sequence of Euzebya sp. DY32-46 isolated from seawater of Pacific Ocean.</title>
        <authorList>
            <person name="Xu L."/>
            <person name="Wu Y.-H."/>
            <person name="Xu X.-W."/>
        </authorList>
    </citation>
    <scope>NUCLEOTIDE SEQUENCE [LARGE SCALE GENOMIC DNA]</scope>
    <source>
        <strain evidence="2 3">DY32-46</strain>
    </source>
</reference>
<dbReference type="CDD" id="cd00090">
    <property type="entry name" value="HTH_ARSR"/>
    <property type="match status" value="1"/>
</dbReference>
<dbReference type="SUPFAM" id="SSF46785">
    <property type="entry name" value="Winged helix' DNA-binding domain"/>
    <property type="match status" value="1"/>
</dbReference>
<feature type="domain" description="HTH arsR-type" evidence="1">
    <location>
        <begin position="13"/>
        <end position="93"/>
    </location>
</feature>
<sequence>MADMDDRVTLDSDKLRCLAHPLRSRLLGALRLDGPATSAKLARRLGTNTGATSYHLRELAEVGLVREVEDLGTARERWWAAAHQMSSFSEADFREDPDDRAAVDWLMAHNLQLTTRCREDWLTGRQGWTEEWVRASDVSDYALELTPAQTRAMNDELAAVIERYRVEGPAEEGDVQQVLVLLDAFPVREVRL</sequence>
<evidence type="ECO:0000313" key="3">
    <source>
        <dbReference type="Proteomes" id="UP000264006"/>
    </source>
</evidence>
<keyword evidence="3" id="KW-1185">Reference proteome</keyword>
<proteinExistence type="predicted"/>
<protein>
    <submittedName>
        <fullName evidence="2">Transcriptional regulator, ArsR family</fullName>
    </submittedName>
</protein>
<dbReference type="EMBL" id="CP031165">
    <property type="protein sequence ID" value="AXV09374.1"/>
    <property type="molecule type" value="Genomic_DNA"/>
</dbReference>
<dbReference type="SMART" id="SM00418">
    <property type="entry name" value="HTH_ARSR"/>
    <property type="match status" value="1"/>
</dbReference>
<dbReference type="GO" id="GO:0003700">
    <property type="term" value="F:DNA-binding transcription factor activity"/>
    <property type="evidence" value="ECO:0007669"/>
    <property type="project" value="InterPro"/>
</dbReference>
<dbReference type="InterPro" id="IPR001845">
    <property type="entry name" value="HTH_ArsR_DNA-bd_dom"/>
</dbReference>
<accession>A0A346Y4H7</accession>